<dbReference type="OrthoDB" id="191037at2759"/>
<dbReference type="Gene3D" id="2.120.10.80">
    <property type="entry name" value="Kelch-type beta propeller"/>
    <property type="match status" value="1"/>
</dbReference>
<dbReference type="InterPro" id="IPR006652">
    <property type="entry name" value="Kelch_1"/>
</dbReference>
<keyword evidence="1" id="KW-0880">Kelch repeat</keyword>
<dbReference type="Proteomes" id="UP000652761">
    <property type="component" value="Unassembled WGS sequence"/>
</dbReference>
<accession>A0A843VU71</accession>
<keyword evidence="2" id="KW-0677">Repeat</keyword>
<evidence type="ECO:0008006" key="6">
    <source>
        <dbReference type="Google" id="ProtNLM"/>
    </source>
</evidence>
<organism evidence="4 5">
    <name type="scientific">Colocasia esculenta</name>
    <name type="common">Wild taro</name>
    <name type="synonym">Arum esculentum</name>
    <dbReference type="NCBI Taxonomy" id="4460"/>
    <lineage>
        <taxon>Eukaryota</taxon>
        <taxon>Viridiplantae</taxon>
        <taxon>Streptophyta</taxon>
        <taxon>Embryophyta</taxon>
        <taxon>Tracheophyta</taxon>
        <taxon>Spermatophyta</taxon>
        <taxon>Magnoliopsida</taxon>
        <taxon>Liliopsida</taxon>
        <taxon>Araceae</taxon>
        <taxon>Aroideae</taxon>
        <taxon>Colocasieae</taxon>
        <taxon>Colocasia</taxon>
    </lineage>
</organism>
<dbReference type="SMART" id="SM00612">
    <property type="entry name" value="Kelch"/>
    <property type="match status" value="2"/>
</dbReference>
<dbReference type="SUPFAM" id="SSF117281">
    <property type="entry name" value="Kelch motif"/>
    <property type="match status" value="1"/>
</dbReference>
<feature type="region of interest" description="Disordered" evidence="3">
    <location>
        <begin position="30"/>
        <end position="55"/>
    </location>
</feature>
<proteinExistence type="predicted"/>
<dbReference type="GO" id="GO:0005634">
    <property type="term" value="C:nucleus"/>
    <property type="evidence" value="ECO:0007669"/>
    <property type="project" value="TreeGrafter"/>
</dbReference>
<dbReference type="Pfam" id="PF01344">
    <property type="entry name" value="Kelch_1"/>
    <property type="match status" value="2"/>
</dbReference>
<dbReference type="InterPro" id="IPR052439">
    <property type="entry name" value="F-box/Kelch-repeat"/>
</dbReference>
<keyword evidence="5" id="KW-1185">Reference proteome</keyword>
<dbReference type="EMBL" id="NMUH01002001">
    <property type="protein sequence ID" value="MQL97090.1"/>
    <property type="molecule type" value="Genomic_DNA"/>
</dbReference>
<feature type="compositionally biased region" description="Basic residues" evidence="3">
    <location>
        <begin position="39"/>
        <end position="49"/>
    </location>
</feature>
<feature type="region of interest" description="Disordered" evidence="3">
    <location>
        <begin position="78"/>
        <end position="112"/>
    </location>
</feature>
<name>A0A843VU71_COLES</name>
<evidence type="ECO:0000313" key="4">
    <source>
        <dbReference type="EMBL" id="MQL97090.1"/>
    </source>
</evidence>
<evidence type="ECO:0000256" key="1">
    <source>
        <dbReference type="ARBA" id="ARBA00022441"/>
    </source>
</evidence>
<dbReference type="CDD" id="cd22152">
    <property type="entry name" value="F-box_AtAFR-like"/>
    <property type="match status" value="1"/>
</dbReference>
<protein>
    <recommendedName>
        <fullName evidence="6">F-box/kelch-repeat protein</fullName>
    </recommendedName>
</protein>
<dbReference type="InterPro" id="IPR015915">
    <property type="entry name" value="Kelch-typ_b-propeller"/>
</dbReference>
<gene>
    <name evidence="4" type="ORF">Taro_029776</name>
</gene>
<evidence type="ECO:0000256" key="2">
    <source>
        <dbReference type="ARBA" id="ARBA00022737"/>
    </source>
</evidence>
<evidence type="ECO:0000256" key="3">
    <source>
        <dbReference type="SAM" id="MobiDB-lite"/>
    </source>
</evidence>
<reference evidence="4" key="1">
    <citation type="submission" date="2017-07" db="EMBL/GenBank/DDBJ databases">
        <title>Taro Niue Genome Assembly and Annotation.</title>
        <authorList>
            <person name="Atibalentja N."/>
            <person name="Keating K."/>
            <person name="Fields C.J."/>
        </authorList>
    </citation>
    <scope>NUCLEOTIDE SEQUENCE</scope>
    <source>
        <strain evidence="4">Niue_2</strain>
        <tissue evidence="4">Leaf</tissue>
    </source>
</reference>
<dbReference type="AlphaFoldDB" id="A0A843VU71"/>
<dbReference type="PANTHER" id="PTHR46122">
    <property type="entry name" value="GALACTOSE OXIDASE/KELCH REPEAT PROTEIN-RELATED"/>
    <property type="match status" value="1"/>
</dbReference>
<evidence type="ECO:0000313" key="5">
    <source>
        <dbReference type="Proteomes" id="UP000652761"/>
    </source>
</evidence>
<comment type="caution">
    <text evidence="4">The sequence shown here is derived from an EMBL/GenBank/DDBJ whole genome shotgun (WGS) entry which is preliminary data.</text>
</comment>
<dbReference type="PANTHER" id="PTHR46122:SF6">
    <property type="entry name" value="OS04G0619300 PROTEIN"/>
    <property type="match status" value="1"/>
</dbReference>
<dbReference type="FunFam" id="2.120.10.80:FF:000007">
    <property type="entry name" value="F-box/kelch-repeat protein SKIP11"/>
    <property type="match status" value="1"/>
</dbReference>
<sequence>MNYPWLKREPLGRVLGGGCFISAAASPTDSCLRSAGASTRRRRRRRREGGRKEVHGGRILLRQARVFSSFLSAPWRRMPPRSENSRAGAGQQATRFPAEFSSKGWTGRRRRRRRLSGGADRWTFSLLFRALCGPLSSAARRTPPLRSFRRVGGCGGARWNGHHAAVDLIRPGVCVDGKLLKGASGPDDDAVMRHRRGNAFEMCQSCSIEKVKGKEEDQLRELGTMVCAQGCVLVQLHNAFAQDPGTFQKNWYLVVYMLLVKKNFLKGFRKVTVETLRLPHLGHVGLKKKKPLFRAQSGEDHNDQESSDCLFPGLHDDMALYCLACTCRSDYPLLACLSKKFKSLINSGYLYKLRRQIGIVEHWIYLACSLMPWEAFDPVRNRWMRLPRIPCDDCFSCADKESLAVGTQLLVFGRELTGFAVWMYNIVTNDWSRCLLMDLPRCLFGSGSSREIAIVAGGTDKHGHVLKCAEMYSSEMGKWTTLPDMNLPRKMCSGFFMDGKFYVIGGMSSNTESLTCGEEFNLETKTWRRIPNMYPGGNRATQSPPLVAVVNNQLYAADQTTNELKKYDKLNNAWNVVRPLPVRADSYNGWGLAFKACGSNLLVIGGHRGPQGEVIVLHSWCPEEGNRESDWSVLSVRERAGAFVYNCAVMGLRLDMVYPSPSGRCIIISWAKTIAQPRAELDCSA</sequence>